<feature type="compositionally biased region" description="Low complexity" evidence="1">
    <location>
        <begin position="157"/>
        <end position="169"/>
    </location>
</feature>
<gene>
    <name evidence="2" type="ORF">OBBRIDRAFT_656917</name>
</gene>
<proteinExistence type="predicted"/>
<dbReference type="OrthoDB" id="5562739at2759"/>
<dbReference type="AlphaFoldDB" id="A0A8E2ARF2"/>
<feature type="region of interest" description="Disordered" evidence="1">
    <location>
        <begin position="311"/>
        <end position="353"/>
    </location>
</feature>
<name>A0A8E2ARF2_9APHY</name>
<dbReference type="EMBL" id="KV722423">
    <property type="protein sequence ID" value="OCH89598.1"/>
    <property type="molecule type" value="Genomic_DNA"/>
</dbReference>
<keyword evidence="3" id="KW-1185">Reference proteome</keyword>
<feature type="region of interest" description="Disordered" evidence="1">
    <location>
        <begin position="232"/>
        <end position="287"/>
    </location>
</feature>
<reference evidence="2 3" key="1">
    <citation type="submission" date="2016-07" db="EMBL/GenBank/DDBJ databases">
        <title>Draft genome of the white-rot fungus Obba rivulosa 3A-2.</title>
        <authorList>
            <consortium name="DOE Joint Genome Institute"/>
            <person name="Miettinen O."/>
            <person name="Riley R."/>
            <person name="Acob R."/>
            <person name="Barry K."/>
            <person name="Cullen D."/>
            <person name="De Vries R."/>
            <person name="Hainaut M."/>
            <person name="Hatakka A."/>
            <person name="Henrissat B."/>
            <person name="Hilden K."/>
            <person name="Kuo R."/>
            <person name="Labutti K."/>
            <person name="Lipzen A."/>
            <person name="Makela M.R."/>
            <person name="Sandor L."/>
            <person name="Spatafora J.W."/>
            <person name="Grigoriev I.V."/>
            <person name="Hibbett D.S."/>
        </authorList>
    </citation>
    <scope>NUCLEOTIDE SEQUENCE [LARGE SCALE GENOMIC DNA]</scope>
    <source>
        <strain evidence="2 3">3A-2</strain>
    </source>
</reference>
<accession>A0A8E2ARF2</accession>
<evidence type="ECO:0000313" key="3">
    <source>
        <dbReference type="Proteomes" id="UP000250043"/>
    </source>
</evidence>
<organism evidence="2 3">
    <name type="scientific">Obba rivulosa</name>
    <dbReference type="NCBI Taxonomy" id="1052685"/>
    <lineage>
        <taxon>Eukaryota</taxon>
        <taxon>Fungi</taxon>
        <taxon>Dikarya</taxon>
        <taxon>Basidiomycota</taxon>
        <taxon>Agaricomycotina</taxon>
        <taxon>Agaricomycetes</taxon>
        <taxon>Polyporales</taxon>
        <taxon>Gelatoporiaceae</taxon>
        <taxon>Obba</taxon>
    </lineage>
</organism>
<dbReference type="Proteomes" id="UP000250043">
    <property type="component" value="Unassembled WGS sequence"/>
</dbReference>
<sequence>MYSPTFPSTCLSPDQPGYGQIVRPGTGKRRAHHNLDNFSSANPRQDWTIISSGPSTRIDLACTQSTLVMSHNFHQPSSRFRDYDQHSDEADSPIMLHAPYVERPIVRPGNASVSEVCEPGSSRRMSPPMESGSNVRYSPYPSPLSSGHSSRRPPSYPSSESAELSSSASTRASQPIATPSDIILPPLRISNDGQSGQRRVSVTLPPISAMEGMHTRPSDSLAVLRRLQLDDDEKGSSYPPMTGDRHVSASRRHSVQYPTPRASEAVHPYRRSPSALPSHEAAASAPYAVDRSSDLSVTSHALGARYAQVPQYEQRDVRISPSSHTEQRRHSAASYSDTQYHTMHPAERPTWQH</sequence>
<evidence type="ECO:0000256" key="1">
    <source>
        <dbReference type="SAM" id="MobiDB-lite"/>
    </source>
</evidence>
<feature type="region of interest" description="Disordered" evidence="1">
    <location>
        <begin position="111"/>
        <end position="199"/>
    </location>
</feature>
<evidence type="ECO:0000313" key="2">
    <source>
        <dbReference type="EMBL" id="OCH89598.1"/>
    </source>
</evidence>
<protein>
    <submittedName>
        <fullName evidence="2">Uncharacterized protein</fullName>
    </submittedName>
</protein>